<keyword evidence="2" id="KW-1185">Reference proteome</keyword>
<dbReference type="EMBL" id="LXQA011089990">
    <property type="protein sequence ID" value="MCI84399.1"/>
    <property type="molecule type" value="Genomic_DNA"/>
</dbReference>
<sequence>MLSSVSMSLCSSSSSALETKAMLLFFFSDISLTANSK</sequence>
<feature type="non-terminal residue" evidence="1">
    <location>
        <position position="37"/>
    </location>
</feature>
<evidence type="ECO:0000313" key="1">
    <source>
        <dbReference type="EMBL" id="MCI84399.1"/>
    </source>
</evidence>
<accession>A0A392VAX2</accession>
<dbReference type="AlphaFoldDB" id="A0A392VAX2"/>
<reference evidence="1 2" key="1">
    <citation type="journal article" date="2018" name="Front. Plant Sci.">
        <title>Red Clover (Trifolium pratense) and Zigzag Clover (T. medium) - A Picture of Genomic Similarities and Differences.</title>
        <authorList>
            <person name="Dluhosova J."/>
            <person name="Istvanek J."/>
            <person name="Nedelnik J."/>
            <person name="Repkova J."/>
        </authorList>
    </citation>
    <scope>NUCLEOTIDE SEQUENCE [LARGE SCALE GENOMIC DNA]</scope>
    <source>
        <strain evidence="2">cv. 10/8</strain>
        <tissue evidence="1">Leaf</tissue>
    </source>
</reference>
<name>A0A392VAX2_9FABA</name>
<evidence type="ECO:0000313" key="2">
    <source>
        <dbReference type="Proteomes" id="UP000265520"/>
    </source>
</evidence>
<proteinExistence type="predicted"/>
<dbReference type="Proteomes" id="UP000265520">
    <property type="component" value="Unassembled WGS sequence"/>
</dbReference>
<organism evidence="1 2">
    <name type="scientific">Trifolium medium</name>
    <dbReference type="NCBI Taxonomy" id="97028"/>
    <lineage>
        <taxon>Eukaryota</taxon>
        <taxon>Viridiplantae</taxon>
        <taxon>Streptophyta</taxon>
        <taxon>Embryophyta</taxon>
        <taxon>Tracheophyta</taxon>
        <taxon>Spermatophyta</taxon>
        <taxon>Magnoliopsida</taxon>
        <taxon>eudicotyledons</taxon>
        <taxon>Gunneridae</taxon>
        <taxon>Pentapetalae</taxon>
        <taxon>rosids</taxon>
        <taxon>fabids</taxon>
        <taxon>Fabales</taxon>
        <taxon>Fabaceae</taxon>
        <taxon>Papilionoideae</taxon>
        <taxon>50 kb inversion clade</taxon>
        <taxon>NPAAA clade</taxon>
        <taxon>Hologalegina</taxon>
        <taxon>IRL clade</taxon>
        <taxon>Trifolieae</taxon>
        <taxon>Trifolium</taxon>
    </lineage>
</organism>
<protein>
    <submittedName>
        <fullName evidence="1">Uncharacterized protein</fullName>
    </submittedName>
</protein>
<comment type="caution">
    <text evidence="1">The sequence shown here is derived from an EMBL/GenBank/DDBJ whole genome shotgun (WGS) entry which is preliminary data.</text>
</comment>